<comment type="function">
    <text evidence="5">Forms part of the ribosomal stalk, playing a central role in the interaction of the ribosome with GTP-bound translation factors.</text>
</comment>
<organism evidence="6 7">
    <name type="scientific">Longicatena caecimuris</name>
    <dbReference type="NCBI Taxonomy" id="1796635"/>
    <lineage>
        <taxon>Bacteria</taxon>
        <taxon>Bacillati</taxon>
        <taxon>Bacillota</taxon>
        <taxon>Erysipelotrichia</taxon>
        <taxon>Erysipelotrichales</taxon>
        <taxon>Erysipelotrichaceae</taxon>
        <taxon>Longicatena</taxon>
    </lineage>
</organism>
<keyword evidence="5" id="KW-0694">RNA-binding</keyword>
<dbReference type="PROSITE" id="PS01109">
    <property type="entry name" value="RIBOSOMAL_L10"/>
    <property type="match status" value="1"/>
</dbReference>
<name>A0A4R3T0R5_9FIRM</name>
<evidence type="ECO:0000256" key="2">
    <source>
        <dbReference type="ARBA" id="ARBA00022980"/>
    </source>
</evidence>
<evidence type="ECO:0000256" key="1">
    <source>
        <dbReference type="ARBA" id="ARBA00008889"/>
    </source>
</evidence>
<comment type="subunit">
    <text evidence="5">Part of the ribosomal stalk of the 50S ribosomal subunit. The N-terminus interacts with L11 and the large rRNA to form the base of the stalk. The C-terminus forms an elongated spine to which L12 dimers bind in a sequential fashion forming a multimeric L10(L12)X complex.</text>
</comment>
<dbReference type="HAMAP" id="MF_00362">
    <property type="entry name" value="Ribosomal_uL10"/>
    <property type="match status" value="1"/>
</dbReference>
<dbReference type="GO" id="GO:0006412">
    <property type="term" value="P:translation"/>
    <property type="evidence" value="ECO:0007669"/>
    <property type="project" value="UniProtKB-UniRule"/>
</dbReference>
<comment type="caution">
    <text evidence="6">The sequence shown here is derived from an EMBL/GenBank/DDBJ whole genome shotgun (WGS) entry which is preliminary data.</text>
</comment>
<dbReference type="GO" id="GO:0015934">
    <property type="term" value="C:large ribosomal subunit"/>
    <property type="evidence" value="ECO:0007669"/>
    <property type="project" value="InterPro"/>
</dbReference>
<dbReference type="CDD" id="cd05797">
    <property type="entry name" value="Ribosomal_L10"/>
    <property type="match status" value="1"/>
</dbReference>
<keyword evidence="2 5" id="KW-0689">Ribosomal protein</keyword>
<dbReference type="InterPro" id="IPR047865">
    <property type="entry name" value="Ribosomal_uL10_bac_type"/>
</dbReference>
<dbReference type="Pfam" id="PF00466">
    <property type="entry name" value="Ribosomal_L10"/>
    <property type="match status" value="1"/>
</dbReference>
<keyword evidence="3 5" id="KW-0687">Ribonucleoprotein</keyword>
<evidence type="ECO:0000313" key="7">
    <source>
        <dbReference type="Proteomes" id="UP000295773"/>
    </source>
</evidence>
<proteinExistence type="inferred from homology"/>
<dbReference type="GO" id="GO:0070180">
    <property type="term" value="F:large ribosomal subunit rRNA binding"/>
    <property type="evidence" value="ECO:0007669"/>
    <property type="project" value="UniProtKB-UniRule"/>
</dbReference>
<dbReference type="PANTHER" id="PTHR11560">
    <property type="entry name" value="39S RIBOSOMAL PROTEIN L10, MITOCHONDRIAL"/>
    <property type="match status" value="1"/>
</dbReference>
<sequence length="177" mass="18668">MNQAIIDSKKAVVSEIAQKMKEADSTVVVEYRGLSVAEVTQLRRDLRAEGVEFKVYKNSLAQRAAEEAGASELVKDLVGPNAIAFGPDAVAPARVLAKFAKTHDKLVLKSGIVEGKVVSVDTIKELSSLPNREGMLSMLLSCLQSPVRGFACAVKAVAESKEEGAAPAAEATEEAAA</sequence>
<dbReference type="GO" id="GO:0003735">
    <property type="term" value="F:structural constituent of ribosome"/>
    <property type="evidence" value="ECO:0007669"/>
    <property type="project" value="InterPro"/>
</dbReference>
<evidence type="ECO:0000256" key="5">
    <source>
        <dbReference type="HAMAP-Rule" id="MF_00362"/>
    </source>
</evidence>
<keyword evidence="5" id="KW-0699">rRNA-binding</keyword>
<comment type="similarity">
    <text evidence="1 5">Belongs to the universal ribosomal protein uL10 family.</text>
</comment>
<dbReference type="InterPro" id="IPR043141">
    <property type="entry name" value="Ribosomal_uL10-like_sf"/>
</dbReference>
<dbReference type="NCBIfam" id="NF000955">
    <property type="entry name" value="PRK00099.1-1"/>
    <property type="match status" value="1"/>
</dbReference>
<reference evidence="6 7" key="1">
    <citation type="submission" date="2019-03" db="EMBL/GenBank/DDBJ databases">
        <title>Genomic Encyclopedia of Type Strains, Phase IV (KMG-IV): sequencing the most valuable type-strain genomes for metagenomic binning, comparative biology and taxonomic classification.</title>
        <authorList>
            <person name="Goeker M."/>
        </authorList>
    </citation>
    <scope>NUCLEOTIDE SEQUENCE [LARGE SCALE GENOMIC DNA]</scope>
    <source>
        <strain evidence="6 7">DSM 29481</strain>
    </source>
</reference>
<evidence type="ECO:0000256" key="4">
    <source>
        <dbReference type="ARBA" id="ARBA00035202"/>
    </source>
</evidence>
<dbReference type="InterPro" id="IPR022973">
    <property type="entry name" value="Ribosomal_uL10_bac"/>
</dbReference>
<dbReference type="SUPFAM" id="SSF160369">
    <property type="entry name" value="Ribosomal protein L10-like"/>
    <property type="match status" value="1"/>
</dbReference>
<gene>
    <name evidence="5" type="primary">rplJ</name>
    <name evidence="6" type="ORF">EDD61_1245</name>
</gene>
<evidence type="ECO:0000313" key="6">
    <source>
        <dbReference type="EMBL" id="TCU54529.1"/>
    </source>
</evidence>
<dbReference type="RefSeq" id="WP_008977706.1">
    <property type="nucleotide sequence ID" value="NZ_DBGDHU010000021.1"/>
</dbReference>
<dbReference type="InterPro" id="IPR002363">
    <property type="entry name" value="Ribosomal_uL10_CS_bac"/>
</dbReference>
<dbReference type="Gene3D" id="3.30.70.1730">
    <property type="match status" value="1"/>
</dbReference>
<dbReference type="InterPro" id="IPR001790">
    <property type="entry name" value="Ribosomal_uL10"/>
</dbReference>
<evidence type="ECO:0000256" key="3">
    <source>
        <dbReference type="ARBA" id="ARBA00023274"/>
    </source>
</evidence>
<dbReference type="AlphaFoldDB" id="A0A4R3T0R5"/>
<protein>
    <recommendedName>
        <fullName evidence="4 5">Large ribosomal subunit protein uL10</fullName>
    </recommendedName>
</protein>
<keyword evidence="7" id="KW-1185">Reference proteome</keyword>
<accession>A0A4R3T0R5</accession>
<dbReference type="Proteomes" id="UP000295773">
    <property type="component" value="Unassembled WGS sequence"/>
</dbReference>
<dbReference type="EMBL" id="SMBP01000024">
    <property type="protein sequence ID" value="TCU54529.1"/>
    <property type="molecule type" value="Genomic_DNA"/>
</dbReference>